<accession>A0A1X6NRD8</accession>
<dbReference type="Proteomes" id="UP000218209">
    <property type="component" value="Unassembled WGS sequence"/>
</dbReference>
<evidence type="ECO:0000256" key="1">
    <source>
        <dbReference type="SAM" id="SignalP"/>
    </source>
</evidence>
<feature type="chain" id="PRO_5010867071" evidence="1">
    <location>
        <begin position="32"/>
        <end position="183"/>
    </location>
</feature>
<dbReference type="AlphaFoldDB" id="A0A1X6NRD8"/>
<organism evidence="2 3">
    <name type="scientific">Porphyra umbilicalis</name>
    <name type="common">Purple laver</name>
    <name type="synonym">Red alga</name>
    <dbReference type="NCBI Taxonomy" id="2786"/>
    <lineage>
        <taxon>Eukaryota</taxon>
        <taxon>Rhodophyta</taxon>
        <taxon>Bangiophyceae</taxon>
        <taxon>Bangiales</taxon>
        <taxon>Bangiaceae</taxon>
        <taxon>Porphyra</taxon>
    </lineage>
</organism>
<protein>
    <submittedName>
        <fullName evidence="2">Uncharacterized protein</fullName>
    </submittedName>
</protein>
<keyword evidence="3" id="KW-1185">Reference proteome</keyword>
<dbReference type="EMBL" id="KV919163">
    <property type="protein sequence ID" value="OSX71158.1"/>
    <property type="molecule type" value="Genomic_DNA"/>
</dbReference>
<evidence type="ECO:0000313" key="3">
    <source>
        <dbReference type="Proteomes" id="UP000218209"/>
    </source>
</evidence>
<gene>
    <name evidence="2" type="ORF">BU14_0585s0005</name>
</gene>
<name>A0A1X6NRD8_PORUM</name>
<reference evidence="2 3" key="1">
    <citation type="submission" date="2017-03" db="EMBL/GenBank/DDBJ databases">
        <title>WGS assembly of Porphyra umbilicalis.</title>
        <authorList>
            <person name="Brawley S.H."/>
            <person name="Blouin N.A."/>
            <person name="Ficko-Blean E."/>
            <person name="Wheeler G.L."/>
            <person name="Lohr M."/>
            <person name="Goodson H.V."/>
            <person name="Jenkins J.W."/>
            <person name="Blaby-Haas C.E."/>
            <person name="Helliwell K.E."/>
            <person name="Chan C."/>
            <person name="Marriage T."/>
            <person name="Bhattacharya D."/>
            <person name="Klein A.S."/>
            <person name="Badis Y."/>
            <person name="Brodie J."/>
            <person name="Cao Y."/>
            <person name="Collen J."/>
            <person name="Dittami S.M."/>
            <person name="Gachon C.M."/>
            <person name="Green B.R."/>
            <person name="Karpowicz S."/>
            <person name="Kim J.W."/>
            <person name="Kudahl U."/>
            <person name="Lin S."/>
            <person name="Michel G."/>
            <person name="Mittag M."/>
            <person name="Olson B.J."/>
            <person name="Pangilinan J."/>
            <person name="Peng Y."/>
            <person name="Qiu H."/>
            <person name="Shu S."/>
            <person name="Singer J.T."/>
            <person name="Smith A.G."/>
            <person name="Sprecher B.N."/>
            <person name="Wagner V."/>
            <person name="Wang W."/>
            <person name="Wang Z.-Y."/>
            <person name="Yan J."/>
            <person name="Yarish C."/>
            <person name="Zoeuner-Riek S."/>
            <person name="Zhuang Y."/>
            <person name="Zou Y."/>
            <person name="Lindquist E.A."/>
            <person name="Grimwood J."/>
            <person name="Barry K."/>
            <person name="Rokhsar D.S."/>
            <person name="Schmutz J."/>
            <person name="Stiller J.W."/>
            <person name="Grossman A.R."/>
            <person name="Prochnik S.E."/>
        </authorList>
    </citation>
    <scope>NUCLEOTIDE SEQUENCE [LARGE SCALE GENOMIC DNA]</scope>
    <source>
        <strain evidence="2">4086291</strain>
    </source>
</reference>
<proteinExistence type="predicted"/>
<feature type="signal peptide" evidence="1">
    <location>
        <begin position="1"/>
        <end position="31"/>
    </location>
</feature>
<evidence type="ECO:0000313" key="2">
    <source>
        <dbReference type="EMBL" id="OSX71158.1"/>
    </source>
</evidence>
<sequence length="183" mass="18354">MGGFRFRAVAPATVLAVALIAAAVALPPVAAQTCAGLSDLGRFLGWCRCSALTVPRAQVAPHGAAGDPWCAVTAPPTVVYYCDAAGPGDCDLQCVRPILECTSAAAANGVCPCALGGTAPCCATTGRWRREGGAPWGGGAHPVGRAAGLEGVGGGTNGACAVVFPCVECRPLLPRPKVYLTMY</sequence>
<keyword evidence="1" id="KW-0732">Signal</keyword>